<reference evidence="9" key="1">
    <citation type="submission" date="2018-05" db="EMBL/GenBank/DDBJ databases">
        <authorList>
            <person name="Lanie J.A."/>
            <person name="Ng W.-L."/>
            <person name="Kazmierczak K.M."/>
            <person name="Andrzejewski T.M."/>
            <person name="Davidsen T.M."/>
            <person name="Wayne K.J."/>
            <person name="Tettelin H."/>
            <person name="Glass J.I."/>
            <person name="Rusch D."/>
            <person name="Podicherti R."/>
            <person name="Tsui H.-C.T."/>
            <person name="Winkler M.E."/>
        </authorList>
    </citation>
    <scope>NUCLEOTIDE SEQUENCE</scope>
</reference>
<gene>
    <name evidence="9" type="ORF">METZ01_LOCUS415325</name>
</gene>
<dbReference type="AlphaFoldDB" id="A0A382WWU8"/>
<protein>
    <recommendedName>
        <fullName evidence="4">2-C-methyl-D-erythritol 2,4-cyclodiphosphate synthase</fullName>
        <ecNumber evidence="4">4.6.1.12</ecNumber>
    </recommendedName>
</protein>
<evidence type="ECO:0000256" key="1">
    <source>
        <dbReference type="ARBA" id="ARBA00000200"/>
    </source>
</evidence>
<evidence type="ECO:0000256" key="3">
    <source>
        <dbReference type="ARBA" id="ARBA00004709"/>
    </source>
</evidence>
<dbReference type="EMBL" id="UINC01162620">
    <property type="protein sequence ID" value="SVD62471.1"/>
    <property type="molecule type" value="Genomic_DNA"/>
</dbReference>
<keyword evidence="7" id="KW-0456">Lyase</keyword>
<evidence type="ECO:0000256" key="6">
    <source>
        <dbReference type="ARBA" id="ARBA00023229"/>
    </source>
</evidence>
<name>A0A382WWU8_9ZZZZ</name>
<dbReference type="GO" id="GO:0008685">
    <property type="term" value="F:2-C-methyl-D-erythritol 2,4-cyclodiphosphate synthase activity"/>
    <property type="evidence" value="ECO:0007669"/>
    <property type="project" value="UniProtKB-EC"/>
</dbReference>
<dbReference type="PANTHER" id="PTHR43181:SF1">
    <property type="entry name" value="2-C-METHYL-D-ERYTHRITOL 2,4-CYCLODIPHOSPHATE SYNTHASE, CHLOROPLASTIC"/>
    <property type="match status" value="1"/>
</dbReference>
<evidence type="ECO:0000256" key="7">
    <source>
        <dbReference type="ARBA" id="ARBA00023239"/>
    </source>
</evidence>
<dbReference type="EC" id="4.6.1.12" evidence="4"/>
<evidence type="ECO:0000313" key="9">
    <source>
        <dbReference type="EMBL" id="SVD62471.1"/>
    </source>
</evidence>
<dbReference type="FunFam" id="3.30.1330.50:FF:000003">
    <property type="entry name" value="2-C-methyl-D-erythritol 2,4-cyclodiphosphate synthase"/>
    <property type="match status" value="1"/>
</dbReference>
<dbReference type="CDD" id="cd00554">
    <property type="entry name" value="MECDP_synthase"/>
    <property type="match status" value="1"/>
</dbReference>
<proteinExistence type="inferred from homology"/>
<dbReference type="Pfam" id="PF02542">
    <property type="entry name" value="YgbB"/>
    <property type="match status" value="1"/>
</dbReference>
<dbReference type="GO" id="GO:0016114">
    <property type="term" value="P:terpenoid biosynthetic process"/>
    <property type="evidence" value="ECO:0007669"/>
    <property type="project" value="InterPro"/>
</dbReference>
<dbReference type="InterPro" id="IPR020555">
    <property type="entry name" value="MECDP_synthase_CS"/>
</dbReference>
<evidence type="ECO:0000256" key="2">
    <source>
        <dbReference type="ARBA" id="ARBA00001968"/>
    </source>
</evidence>
<dbReference type="GO" id="GO:0046872">
    <property type="term" value="F:metal ion binding"/>
    <property type="evidence" value="ECO:0007669"/>
    <property type="project" value="UniProtKB-KW"/>
</dbReference>
<evidence type="ECO:0000259" key="8">
    <source>
        <dbReference type="Pfam" id="PF02542"/>
    </source>
</evidence>
<sequence length="198" mass="21107">WNGHAVRLVEGDMENFKVTTPDDLQRVRDRIRCDLFGDAPRTRVGFGYDSHRMVAGRRLVLGGIEIPHKCGLDGHSDADAVCHAVTDAVLGAVAAGDIGQHFPDTDPQWKDVSSIELLRKAVDVVSGLGFCVGNVDVVVIAEQPRIGPHVQAMADRLSRTLGVATGLVSIKGKTAEGMDSVGRGEAIVVHAVATVVQR</sequence>
<dbReference type="SUPFAM" id="SSF69765">
    <property type="entry name" value="IpsF-like"/>
    <property type="match status" value="1"/>
</dbReference>
<dbReference type="UniPathway" id="UPA00056">
    <property type="reaction ID" value="UER00095"/>
</dbReference>
<comment type="pathway">
    <text evidence="3">Isoprenoid biosynthesis; isopentenyl diphosphate biosynthesis via DXP pathway; isopentenyl diphosphate from 1-deoxy-D-xylulose 5-phosphate: step 4/6.</text>
</comment>
<feature type="domain" description="2-C-methyl-D-erythritol 2,4-cyclodiphosphate synthase" evidence="8">
    <location>
        <begin position="43"/>
        <end position="195"/>
    </location>
</feature>
<evidence type="ECO:0000256" key="5">
    <source>
        <dbReference type="ARBA" id="ARBA00022723"/>
    </source>
</evidence>
<feature type="non-terminal residue" evidence="9">
    <location>
        <position position="1"/>
    </location>
</feature>
<keyword evidence="5" id="KW-0479">Metal-binding</keyword>
<dbReference type="Gene3D" id="3.30.1330.50">
    <property type="entry name" value="2-C-methyl-D-erythritol 2,4-cyclodiphosphate synthase"/>
    <property type="match status" value="1"/>
</dbReference>
<keyword evidence="6" id="KW-0414">Isoprene biosynthesis</keyword>
<comment type="cofactor">
    <cofactor evidence="2">
        <name>a divalent metal cation</name>
        <dbReference type="ChEBI" id="CHEBI:60240"/>
    </cofactor>
</comment>
<dbReference type="NCBIfam" id="TIGR00151">
    <property type="entry name" value="ispF"/>
    <property type="match status" value="1"/>
</dbReference>
<accession>A0A382WWU8</accession>
<dbReference type="HAMAP" id="MF_00107">
    <property type="entry name" value="IspF"/>
    <property type="match status" value="1"/>
</dbReference>
<comment type="catalytic activity">
    <reaction evidence="1">
        <text>4-CDP-2-C-methyl-D-erythritol 2-phosphate = 2-C-methyl-D-erythritol 2,4-cyclic diphosphate + CMP</text>
        <dbReference type="Rhea" id="RHEA:23864"/>
        <dbReference type="ChEBI" id="CHEBI:57919"/>
        <dbReference type="ChEBI" id="CHEBI:58483"/>
        <dbReference type="ChEBI" id="CHEBI:60377"/>
        <dbReference type="EC" id="4.6.1.12"/>
    </reaction>
</comment>
<dbReference type="InterPro" id="IPR036571">
    <property type="entry name" value="MECDP_synthase_sf"/>
</dbReference>
<dbReference type="PANTHER" id="PTHR43181">
    <property type="entry name" value="2-C-METHYL-D-ERYTHRITOL 2,4-CYCLODIPHOSPHATE SYNTHASE, CHLOROPLASTIC"/>
    <property type="match status" value="1"/>
</dbReference>
<organism evidence="9">
    <name type="scientific">marine metagenome</name>
    <dbReference type="NCBI Taxonomy" id="408172"/>
    <lineage>
        <taxon>unclassified sequences</taxon>
        <taxon>metagenomes</taxon>
        <taxon>ecological metagenomes</taxon>
    </lineage>
</organism>
<dbReference type="InterPro" id="IPR003526">
    <property type="entry name" value="MECDP_synthase"/>
</dbReference>
<dbReference type="GO" id="GO:0019288">
    <property type="term" value="P:isopentenyl diphosphate biosynthetic process, methylerythritol 4-phosphate pathway"/>
    <property type="evidence" value="ECO:0007669"/>
    <property type="project" value="UniProtKB-UniPathway"/>
</dbReference>
<dbReference type="PROSITE" id="PS01350">
    <property type="entry name" value="ISPF"/>
    <property type="match status" value="1"/>
</dbReference>
<evidence type="ECO:0000256" key="4">
    <source>
        <dbReference type="ARBA" id="ARBA00012579"/>
    </source>
</evidence>